<reference evidence="2" key="2">
    <citation type="submission" date="2022-01" db="EMBL/GenBank/DDBJ databases">
        <title>Lysobacter chinensis sp. nov., a bacterium isolated from cow dung compost.</title>
        <authorList>
            <person name="Zhou L.Y."/>
        </authorList>
    </citation>
    <scope>NUCLEOTIDE SEQUENCE [LARGE SCALE GENOMIC DNA]</scope>
    <source>
        <strain evidence="2">TLK-CK17</strain>
    </source>
</reference>
<gene>
    <name evidence="1" type="ORF">L3V18_07345</name>
</gene>
<protein>
    <recommendedName>
        <fullName evidence="3">TnsA endonuclease-like protein</fullName>
    </recommendedName>
</protein>
<keyword evidence="2" id="KW-1185">Reference proteome</keyword>
<accession>A0ABS9HU32</accession>
<comment type="caution">
    <text evidence="1">The sequence shown here is derived from an EMBL/GenBank/DDBJ whole genome shotgun (WGS) entry which is preliminary data.</text>
</comment>
<name>A0ABS9HU32_9GAMM</name>
<evidence type="ECO:0000313" key="1">
    <source>
        <dbReference type="EMBL" id="MCF7221602.1"/>
    </source>
</evidence>
<evidence type="ECO:0000313" key="2">
    <source>
        <dbReference type="Proteomes" id="UP001430796"/>
    </source>
</evidence>
<reference evidence="1 2" key="1">
    <citation type="submission" date="2022-01" db="EMBL/GenBank/DDBJ databases">
        <title>Lysobacter chinensis sp. nov., a bacterium isolated from cow dung compost.</title>
        <authorList>
            <person name="Liu Y."/>
        </authorList>
    </citation>
    <scope>NUCLEOTIDE SEQUENCE [LARGE SCALE GENOMIC DNA]</scope>
    <source>
        <strain evidence="1 2">TLK-CK17</strain>
    </source>
</reference>
<dbReference type="Proteomes" id="UP001430796">
    <property type="component" value="Unassembled WGS sequence"/>
</dbReference>
<organism evidence="1 2">
    <name type="scientific">Marilutibacter chinensis</name>
    <dbReference type="NCBI Taxonomy" id="2912247"/>
    <lineage>
        <taxon>Bacteria</taxon>
        <taxon>Pseudomonadati</taxon>
        <taxon>Pseudomonadota</taxon>
        <taxon>Gammaproteobacteria</taxon>
        <taxon>Lysobacterales</taxon>
        <taxon>Lysobacteraceae</taxon>
        <taxon>Marilutibacter</taxon>
    </lineage>
</organism>
<proteinExistence type="predicted"/>
<dbReference type="EMBL" id="JAKJPO010000003">
    <property type="protein sequence ID" value="MCF7221602.1"/>
    <property type="molecule type" value="Genomic_DNA"/>
</dbReference>
<dbReference type="RefSeq" id="WP_237054023.1">
    <property type="nucleotide sequence ID" value="NZ_JAKJPO010000003.1"/>
</dbReference>
<evidence type="ECO:0008006" key="3">
    <source>
        <dbReference type="Google" id="ProtNLM"/>
    </source>
</evidence>
<sequence>MNYHTEVQRLRSQLAAPVDPAEFEILRAQPDARVIPLSRSRHVRGWHPVRPGHRSIAFESKLEAKLITCLAQLPELESIRSQPITVHYRCAGVRGRYTPDFLVELSEVPPELAQLGFGLRTYVEVKPLWRSIRSETMLVRKVAALRLACKCPVVLVTDWDLSPETPEVRHVA</sequence>
<reference evidence="1 2" key="3">
    <citation type="submission" date="2022-01" db="EMBL/GenBank/DDBJ databases">
        <authorList>
            <person name="Zhou L.Y."/>
        </authorList>
    </citation>
    <scope>NUCLEOTIDE SEQUENCE [LARGE SCALE GENOMIC DNA]</scope>
    <source>
        <strain evidence="1 2">TLK-CK17</strain>
    </source>
</reference>